<keyword evidence="3" id="KW-1185">Reference proteome</keyword>
<evidence type="ECO:0000313" key="2">
    <source>
        <dbReference type="EMBL" id="MFL0249547.1"/>
    </source>
</evidence>
<organism evidence="2 3">
    <name type="scientific">Clostridium neuense</name>
    <dbReference type="NCBI Taxonomy" id="1728934"/>
    <lineage>
        <taxon>Bacteria</taxon>
        <taxon>Bacillati</taxon>
        <taxon>Bacillota</taxon>
        <taxon>Clostridia</taxon>
        <taxon>Eubacteriales</taxon>
        <taxon>Clostridiaceae</taxon>
        <taxon>Clostridium</taxon>
    </lineage>
</organism>
<accession>A0ABW8TCT8</accession>
<name>A0ABW8TCT8_9CLOT</name>
<comment type="caution">
    <text evidence="2">The sequence shown here is derived from an EMBL/GenBank/DDBJ whole genome shotgun (WGS) entry which is preliminary data.</text>
</comment>
<dbReference type="EMBL" id="JBJIAA010000002">
    <property type="protein sequence ID" value="MFL0249547.1"/>
    <property type="molecule type" value="Genomic_DNA"/>
</dbReference>
<evidence type="ECO:0000313" key="3">
    <source>
        <dbReference type="Proteomes" id="UP001623592"/>
    </source>
</evidence>
<proteinExistence type="predicted"/>
<gene>
    <name evidence="2" type="ORF">ACJDT4_03860</name>
</gene>
<dbReference type="RefSeq" id="WP_406786212.1">
    <property type="nucleotide sequence ID" value="NZ_JBJIAA010000002.1"/>
</dbReference>
<dbReference type="Pfam" id="PF01345">
    <property type="entry name" value="DUF11"/>
    <property type="match status" value="1"/>
</dbReference>
<reference evidence="2 3" key="1">
    <citation type="submission" date="2024-11" db="EMBL/GenBank/DDBJ databases">
        <authorList>
            <person name="Heng Y.C."/>
            <person name="Lim A.C.H."/>
            <person name="Lee J.K.Y."/>
            <person name="Kittelmann S."/>
        </authorList>
    </citation>
    <scope>NUCLEOTIDE SEQUENCE [LARGE SCALE GENOMIC DNA]</scope>
    <source>
        <strain evidence="2 3">WILCCON 0114</strain>
    </source>
</reference>
<dbReference type="Proteomes" id="UP001623592">
    <property type="component" value="Unassembled WGS sequence"/>
</dbReference>
<protein>
    <recommendedName>
        <fullName evidence="1">DUF11 domain-containing protein</fullName>
    </recommendedName>
</protein>
<evidence type="ECO:0000259" key="1">
    <source>
        <dbReference type="Pfam" id="PF01345"/>
    </source>
</evidence>
<sequence>MSVRITDFAFPQGIINDIALAQGNNTPLAFAQAPIAINSSALVMSKAILHLPQIMFDSIIYGIVVQNIGTNIATGVIVEDNAVSHVSFTNATTTTGTIVALTPSIVRVVVGDMVPGQIATVYVVGTIA</sequence>
<dbReference type="InterPro" id="IPR001434">
    <property type="entry name" value="OmcB-like_DUF11"/>
</dbReference>
<feature type="domain" description="DUF11" evidence="1">
    <location>
        <begin position="57"/>
        <end position="127"/>
    </location>
</feature>